<protein>
    <submittedName>
        <fullName evidence="1">Uncharacterized protein</fullName>
    </submittedName>
</protein>
<sequence>MIKIYDICGELSKVNDRRHIAVQCGDEHPCGLIPVSLHNPDYYDGTKIRNYLTQHALPSELKLLGYQMPNGFVLVNGVTPDHPKIKRLLTNGDFNFVQLPEDKRTILNTSHYAPLHAPSCSVQATKQPIQQLAELATSDSVEDEQENAALPDIPVPSTVDQYFMDSDMSIEDFDFEDFDRGELEDNSDNTDDLLAVFEQGKALGLFDKDAIFPLVAANNVAHSYGSIRG</sequence>
<organism evidence="1 2">
    <name type="scientific">Photobacterium lutimaris</name>
    <dbReference type="NCBI Taxonomy" id="388278"/>
    <lineage>
        <taxon>Bacteria</taxon>
        <taxon>Pseudomonadati</taxon>
        <taxon>Pseudomonadota</taxon>
        <taxon>Gammaproteobacteria</taxon>
        <taxon>Vibrionales</taxon>
        <taxon>Vibrionaceae</taxon>
        <taxon>Photobacterium</taxon>
    </lineage>
</organism>
<dbReference type="Proteomes" id="UP000241222">
    <property type="component" value="Unassembled WGS sequence"/>
</dbReference>
<keyword evidence="2" id="KW-1185">Reference proteome</keyword>
<proteinExistence type="predicted"/>
<evidence type="ECO:0000313" key="2">
    <source>
        <dbReference type="Proteomes" id="UP000241222"/>
    </source>
</evidence>
<dbReference type="AlphaFoldDB" id="A0A2T3ITW5"/>
<reference evidence="1 2" key="1">
    <citation type="submission" date="2018-03" db="EMBL/GenBank/DDBJ databases">
        <title>Whole genome sequencing of Histamine producing bacteria.</title>
        <authorList>
            <person name="Butler K."/>
        </authorList>
    </citation>
    <scope>NUCLEOTIDE SEQUENCE [LARGE SCALE GENOMIC DNA]</scope>
    <source>
        <strain evidence="1 2">JCM 13586</strain>
    </source>
</reference>
<name>A0A2T3ITW5_9GAMM</name>
<dbReference type="RefSeq" id="WP_107350918.1">
    <property type="nucleotide sequence ID" value="NZ_PYMH01000013.1"/>
</dbReference>
<evidence type="ECO:0000313" key="1">
    <source>
        <dbReference type="EMBL" id="PSU31788.1"/>
    </source>
</evidence>
<accession>A0A2T3ITW5</accession>
<comment type="caution">
    <text evidence="1">The sequence shown here is derived from an EMBL/GenBank/DDBJ whole genome shotgun (WGS) entry which is preliminary data.</text>
</comment>
<dbReference type="EMBL" id="PYMH01000013">
    <property type="protein sequence ID" value="PSU31788.1"/>
    <property type="molecule type" value="Genomic_DNA"/>
</dbReference>
<gene>
    <name evidence="1" type="ORF">C9I99_21630</name>
</gene>